<dbReference type="Pfam" id="PF04650">
    <property type="entry name" value="YSIRK_signal"/>
    <property type="match status" value="1"/>
</dbReference>
<dbReference type="NCBIfam" id="TIGR01167">
    <property type="entry name" value="LPXTG_anchor"/>
    <property type="match status" value="1"/>
</dbReference>
<comment type="caution">
    <text evidence="8">The sequence shown here is derived from an EMBL/GenBank/DDBJ whole genome shotgun (WGS) entry which is preliminary data.</text>
</comment>
<keyword evidence="4" id="KW-0572">Peptidoglycan-anchor</keyword>
<evidence type="ECO:0000313" key="8">
    <source>
        <dbReference type="EMBL" id="EFX37528.1"/>
    </source>
</evidence>
<reference evidence="8 9" key="1">
    <citation type="submission" date="2010-12" db="EMBL/GenBank/DDBJ databases">
        <authorList>
            <person name="Muzny D."/>
            <person name="Qin X."/>
            <person name="Deng J."/>
            <person name="Jiang H."/>
            <person name="Liu Y."/>
            <person name="Qu J."/>
            <person name="Song X.-Z."/>
            <person name="Zhang L."/>
            <person name="Thornton R."/>
            <person name="Coyle M."/>
            <person name="Francisco L."/>
            <person name="Jackson L."/>
            <person name="Javaid M."/>
            <person name="Korchina V."/>
            <person name="Kovar C."/>
            <person name="Mata R."/>
            <person name="Mathew T."/>
            <person name="Ngo R."/>
            <person name="Nguyen L."/>
            <person name="Nguyen N."/>
            <person name="Okwuonu G."/>
            <person name="Ongeri F."/>
            <person name="Pham C."/>
            <person name="Simmons D."/>
            <person name="Wilczek-Boney K."/>
            <person name="Hale W."/>
            <person name="Jakkamsetti A."/>
            <person name="Pham P."/>
            <person name="Ruth R."/>
            <person name="San Lucas F."/>
            <person name="Warren J."/>
            <person name="Zhang J."/>
            <person name="Zhao Z."/>
            <person name="Zhou C."/>
            <person name="Zhu D."/>
            <person name="Lee S."/>
            <person name="Bess C."/>
            <person name="Blankenburg K."/>
            <person name="Forbes L."/>
            <person name="Fu Q."/>
            <person name="Gubbala S."/>
            <person name="Hirani K."/>
            <person name="Jayaseelan J.C."/>
            <person name="Lara F."/>
            <person name="Munidasa M."/>
            <person name="Palculict T."/>
            <person name="Patil S."/>
            <person name="Pu L.-L."/>
            <person name="Saada N."/>
            <person name="Tang L."/>
            <person name="Weissenberger G."/>
            <person name="Zhu Y."/>
            <person name="Hemphill L."/>
            <person name="Shang Y."/>
            <person name="Youmans B."/>
            <person name="Ayvaz T."/>
            <person name="Ross M."/>
            <person name="Santibanez J."/>
            <person name="Aqrawi P."/>
            <person name="Gross S."/>
            <person name="Joshi V."/>
            <person name="Fowler G."/>
            <person name="Nazareth L."/>
            <person name="Reid J."/>
            <person name="Worley K."/>
            <person name="Petrosino J."/>
            <person name="Highlander S."/>
            <person name="Gibbs R."/>
        </authorList>
    </citation>
    <scope>NUCLEOTIDE SEQUENCE [LARGE SCALE GENOMIC DNA]</scope>
    <source>
        <strain evidence="8 9">ATCC 700779</strain>
    </source>
</reference>
<proteinExistence type="predicted"/>
<evidence type="ECO:0000313" key="9">
    <source>
        <dbReference type="Proteomes" id="UP000002815"/>
    </source>
</evidence>
<feature type="transmembrane region" description="Helical" evidence="6">
    <location>
        <begin position="2573"/>
        <end position="2590"/>
    </location>
</feature>
<feature type="region of interest" description="Disordered" evidence="5">
    <location>
        <begin position="36"/>
        <end position="170"/>
    </location>
</feature>
<dbReference type="Pfam" id="PF17998">
    <property type="entry name" value="AgI_II_C2"/>
    <property type="match status" value="5"/>
</dbReference>
<evidence type="ECO:0000256" key="6">
    <source>
        <dbReference type="SAM" id="Phobius"/>
    </source>
</evidence>
<dbReference type="eggNOG" id="COG2304">
    <property type="taxonomic scope" value="Bacteria"/>
</dbReference>
<keyword evidence="6" id="KW-0812">Transmembrane</keyword>
<dbReference type="InterPro" id="IPR038174">
    <property type="entry name" value="Strep_pil_link_sf"/>
</dbReference>
<feature type="compositionally biased region" description="Pro residues" evidence="5">
    <location>
        <begin position="2489"/>
        <end position="2556"/>
    </location>
</feature>
<feature type="compositionally biased region" description="Basic and acidic residues" evidence="5">
    <location>
        <begin position="1541"/>
        <end position="1562"/>
    </location>
</feature>
<dbReference type="PRINTS" id="PR01217">
    <property type="entry name" value="PRICHEXTENSN"/>
</dbReference>
<feature type="region of interest" description="Disordered" evidence="5">
    <location>
        <begin position="838"/>
        <end position="861"/>
    </location>
</feature>
<organism evidence="8 9">
    <name type="scientific">Streptococcus infantis ATCC 700779</name>
    <dbReference type="NCBI Taxonomy" id="889204"/>
    <lineage>
        <taxon>Bacteria</taxon>
        <taxon>Bacillati</taxon>
        <taxon>Bacillota</taxon>
        <taxon>Bacilli</taxon>
        <taxon>Lactobacillales</taxon>
        <taxon>Streptococcaceae</taxon>
        <taxon>Streptococcus</taxon>
    </lineage>
</organism>
<evidence type="ECO:0000256" key="5">
    <source>
        <dbReference type="SAM" id="MobiDB-lite"/>
    </source>
</evidence>
<dbReference type="EMBL" id="AEVD01000004">
    <property type="protein sequence ID" value="EFX37528.1"/>
    <property type="molecule type" value="Genomic_DNA"/>
</dbReference>
<dbReference type="PROSITE" id="PS50847">
    <property type="entry name" value="GRAM_POS_ANCHORING"/>
    <property type="match status" value="1"/>
</dbReference>
<dbReference type="Gene3D" id="2.60.40.740">
    <property type="match status" value="5"/>
</dbReference>
<keyword evidence="8" id="KW-0240">DNA-directed RNA polymerase</keyword>
<keyword evidence="1" id="KW-0134">Cell wall</keyword>
<dbReference type="NCBIfam" id="TIGR04228">
    <property type="entry name" value="isopep_sspB_C2"/>
    <property type="match status" value="5"/>
</dbReference>
<dbReference type="HOGENOM" id="CLU_000474_0_0_9"/>
<dbReference type="InterPro" id="IPR026345">
    <property type="entry name" value="Adh_isopep-form_adh_dom"/>
</dbReference>
<feature type="domain" description="Gram-positive cocci surface proteins LPxTG" evidence="7">
    <location>
        <begin position="2563"/>
        <end position="2597"/>
    </location>
</feature>
<dbReference type="InterPro" id="IPR005877">
    <property type="entry name" value="YSIRK_signal_dom"/>
</dbReference>
<dbReference type="GO" id="GO:0000428">
    <property type="term" value="C:DNA-directed RNA polymerase complex"/>
    <property type="evidence" value="ECO:0007669"/>
    <property type="project" value="UniProtKB-KW"/>
</dbReference>
<keyword evidence="9" id="KW-1185">Reference proteome</keyword>
<keyword evidence="8" id="KW-0804">Transcription</keyword>
<keyword evidence="6" id="KW-0472">Membrane</keyword>
<dbReference type="Proteomes" id="UP000002815">
    <property type="component" value="Unassembled WGS sequence"/>
</dbReference>
<evidence type="ECO:0000259" key="7">
    <source>
        <dbReference type="PROSITE" id="PS50847"/>
    </source>
</evidence>
<gene>
    <name evidence="8" type="ORF">HMPREF9423_0512</name>
</gene>
<sequence>MIRKEQQRFSLRKYKVGVASVFLGTTLSFMLANGGAVKASELPTQPSSEEKTELVKKDSVSENSSKKEENVVENVATTELAETNKVEEGKAASEAKTEEAKSEPVSSKKAEEVKSVSTEADVASKETAKPVEKAEETKPAVSEGDKPKVRNRRATTEDAVSGDHNSKPVSVSTYLKDGETVDPTIQNPNGATVGSQTVPAGYARKEGDYYTYSIVDLTRFNERYNTNYYSRSYKKFDDSTDTTVELIDKNTGAVVETKTISATSGVQKFATTATASNGELTYQVDFDKGTPTSKAETAQPFLQYGFEVGAAIQALVAPGHNLTTEEQKLFDAVYAARTSTDIINVVEPAYNGRTITDTNSKIPSFVEKTTYYRVVDKNNATFNANKTDKTVQDYVPNGNEVDLAKYTTKAMEGQNFTASGERQFDGYKLYQTADPDTTTGYVTRPYKVGTKFIDAERAGIKRIKEIVGEDGSVVVRVYLLDPKQQSKRSDGSLSTDGYMLLAETKPIKPGKANTEDLVVKKSPLYTIPFTDNKGVNYPNGKEIPFDFQNASGYIPKKTVFVPFLGDNIGHLSPNAQLERANYGIGTNVDLLNSLTPYKQPIYYYVKQEPAKVTPEFEKELAGRVLTDGEFSFKLTEEKSTPDKHEETVTNKNGKATFSELSFSNPGTYKYKITELKGSDTNVDYDAMTVTMTVTVTEKNAVGDLEATVEYSSEGGFKSSDDDKIFNNYVVAPVKVKFDFTKKLAGRELKDGEFNFVLKDSRGQEVETVANKKDGTVTFTELSFDNTKIGTHTYTVEEVIPTTKEVGMTYDTMKATITVKVAKNGHTLTTVTSVASTGGVDDNGTSTDGTEDKVFNNKITPPETPVFQPEKFVLNKEKYDITGTKLVDDDHELTNEYTDTNADPYADKTTNNEAENINTKTVERGEKLVYQVWLDTRNFSDKNNIQSVGISDTYDAEKVTVNAADIKAYDSVTGQDVTAKFDIKVENGVITATSKASMNKSLGDADNTQVIDTTKFEFGRYYKFDIPATVKSDVKGGVDIENKANQIVHVYNPVSKSVETPEKPTQKRVNSVPVTVDLKFTKKLEGRTLAAGEFSFVLKKDNVAVETVKNDKDGKITFKTLKFGKDDLGKTYTYTVSEVAGTDTTVTYDDMVATVTVKVAHDGTAKAIVATVTDAPDKEFNNVVTPPEEPKFQPEKYVVSEEKFDITGDKLLDDDSELTDKYGDTNKDPYVDKTDNNEAENINTKTVKRGAKLVYQVWLDTTKFDANNKDNIQSVSISDDFDETKVDVDASAIKAYDSVTGADVTDKFDIKVENGVMTATLKSGFTKSLGDADNTQIIDTTKFEFGRYYKFDIPATVKTDVEGGVDIENTAAQIVNYYNPSTKKVEKPEKPTEKRVNSVPIEVEFNFTKKLEGRELKAGEFSFVLKAEDGTPIETVQNDKDGNVKFKAIEYKKGEEGTYKYTIEEVKGSDATVTYDSMKAEVTVVVEHKGTAKALVKTVTDAPDKEFNNTVTPPEEPKFQPEKYVVSEEKFDITGDKLLNDDSELTDKYGDTNKDPYADKTDNNEAENLNTKTVKPGAKLVYQVWLDTTKFDANNKDNIQSVSISDDFDETKVDVDASAIKAYDSVTGADVTDKFDIKVENGVMTATLKAGFTKSLGDADDTQIIDTTKFEFGRYYKFDIPATVKTDVKGGVDIENTAAQIVNYYNPSTKKVEKPEKPTEKRVNSVPIDIEFNFTKKLEGRELKAGEFSFVLKDSKGTEIETVQNDKDGKVKFAKLEFTKAQVGTHKYTVEEVKGSDATVTYDTMKAEITVEVEHDGKSKALVKTVTDAPDTEFNNTVTPPEEPKFQPEKYVVSEEKFDITGDKLLDDDSELTDKYGETNTNPYVDGISNNEAQNLNTKTVKPGAKLVYQVWLDTTKFDADNKDNIQTVSISDDFDETKVDVDASAIKAYDSVTGADVTDKFDIKVENGVMTATLKAGFTKSLGDADDTQIIDTTKFEFGRYYKFDIPATVKADVEGGVDIENTAAQIVNYYNPSTKKVEKPEKPTEKRVNSVPIEVEFNFTKKLEGRELKAGEFSFVLKDSKGTEIETVQNDKDGKVKFAKLEFTKAQVGTHKYTVEEVKGSDATVTYDTMKAEITVEVEHNGKSKALVKTVTDAPDTEFNNTVTPPETPEFNPEKYILNEEKFDITGTKLLDDDKELTDKVADTNKDPYADKVDNNEAQNINTQTLHKGDKVVYQVWLDTTKFTEAHNIQSVGITDKYDSENLDVNVADIKAYDSVTGEDVTAKFDISIVDGVITATSKAELTKSLGDAENTQVIDTAKLAFGRYYKFDILARIKDTAKEGVDIENTASQIVHQYDPTKKSVEKPEKPTEKRVVNIPVKVEFNFTKKLEGRALKAGEFTFVLKDKDGKVIETVSNDAEGKIKFSALEFKRGEEGTHLYHVEEVKGTETGMEYDGMVATVNVTVTKDGKVLTLTTQMPEDTEFNNKVTPPTPPVTPPTPPVTPPTPPVTPPTPPVTPPTPPVTPPTPPVTPPTPPVTPPTPPVTPPTPPVTPPTPETPKEGELPNTGEKSTTVVAAIGAVLGLFGLALVTKRKEDEV</sequence>
<feature type="region of interest" description="Disordered" evidence="5">
    <location>
        <begin position="1541"/>
        <end position="1563"/>
    </location>
</feature>
<dbReference type="NCBIfam" id="TIGR03786">
    <property type="entry name" value="strep_pil_rpt"/>
    <property type="match status" value="7"/>
</dbReference>
<feature type="compositionally biased region" description="Basic and acidic residues" evidence="5">
    <location>
        <begin position="48"/>
        <end position="70"/>
    </location>
</feature>
<dbReference type="Gene3D" id="2.60.40.3050">
    <property type="match status" value="7"/>
</dbReference>
<keyword evidence="6" id="KW-1133">Transmembrane helix</keyword>
<dbReference type="Pfam" id="PF12892">
    <property type="entry name" value="FctA"/>
    <property type="match status" value="7"/>
</dbReference>
<feature type="compositionally biased region" description="Basic and acidic residues" evidence="5">
    <location>
        <begin position="82"/>
        <end position="114"/>
    </location>
</feature>
<keyword evidence="2" id="KW-0964">Secreted</keyword>
<accession>E8JYZ6</accession>
<dbReference type="Pfam" id="PF00746">
    <property type="entry name" value="Gram_pos_anchor"/>
    <property type="match status" value="1"/>
</dbReference>
<evidence type="ECO:0000256" key="3">
    <source>
        <dbReference type="ARBA" id="ARBA00022729"/>
    </source>
</evidence>
<dbReference type="eggNOG" id="COG4932">
    <property type="taxonomic scope" value="Bacteria"/>
</dbReference>
<evidence type="ECO:0000256" key="2">
    <source>
        <dbReference type="ARBA" id="ARBA00022525"/>
    </source>
</evidence>
<evidence type="ECO:0000256" key="4">
    <source>
        <dbReference type="ARBA" id="ARBA00023088"/>
    </source>
</evidence>
<evidence type="ECO:0000256" key="1">
    <source>
        <dbReference type="ARBA" id="ARBA00022512"/>
    </source>
</evidence>
<feature type="region of interest" description="Disordered" evidence="5">
    <location>
        <begin position="2480"/>
        <end position="2570"/>
    </location>
</feature>
<keyword evidence="3" id="KW-0732">Signal</keyword>
<dbReference type="InterPro" id="IPR022464">
    <property type="entry name" value="Strep_pil_isopept_link"/>
</dbReference>
<name>E8JYZ6_9STRE</name>
<protein>
    <submittedName>
        <fullName evidence="8">Putative DNA-directed RNA polymerase, omega subunit</fullName>
    </submittedName>
</protein>
<dbReference type="NCBIfam" id="TIGR01168">
    <property type="entry name" value="YSIRK_signal"/>
    <property type="match status" value="1"/>
</dbReference>
<dbReference type="InterPro" id="IPR019931">
    <property type="entry name" value="LPXTG_anchor"/>
</dbReference>
<dbReference type="GeneID" id="29747062"/>
<feature type="compositionally biased region" description="Basic and acidic residues" evidence="5">
    <location>
        <begin position="122"/>
        <end position="148"/>
    </location>
</feature>
<dbReference type="RefSeq" id="WP_006148205.1">
    <property type="nucleotide sequence ID" value="NZ_GL732439.1"/>
</dbReference>